<dbReference type="SMART" id="SM00209">
    <property type="entry name" value="TSP1"/>
    <property type="match status" value="2"/>
</dbReference>
<reference evidence="28" key="1">
    <citation type="journal article" date="2022" name="bioRxiv">
        <title>Sequencing and chromosome-scale assembly of the giantPleurodeles waltlgenome.</title>
        <authorList>
            <person name="Brown T."/>
            <person name="Elewa A."/>
            <person name="Iarovenko S."/>
            <person name="Subramanian E."/>
            <person name="Araus A.J."/>
            <person name="Petzold A."/>
            <person name="Susuki M."/>
            <person name="Suzuki K.-i.T."/>
            <person name="Hayashi T."/>
            <person name="Toyoda A."/>
            <person name="Oliveira C."/>
            <person name="Osipova E."/>
            <person name="Leigh N.D."/>
            <person name="Simon A."/>
            <person name="Yun M.H."/>
        </authorList>
    </citation>
    <scope>NUCLEOTIDE SEQUENCE</scope>
    <source>
        <strain evidence="28">20211129_DDA</strain>
        <tissue evidence="28">Liver</tissue>
    </source>
</reference>
<keyword evidence="14" id="KW-0391">Immunity</keyword>
<dbReference type="Pfam" id="PF21195">
    <property type="entry name" value="EGF_C8A_B_C6"/>
    <property type="match status" value="1"/>
</dbReference>
<dbReference type="CDD" id="cd00112">
    <property type="entry name" value="LDLa"/>
    <property type="match status" value="1"/>
</dbReference>
<evidence type="ECO:0000256" key="6">
    <source>
        <dbReference type="ARBA" id="ARBA00022525"/>
    </source>
</evidence>
<evidence type="ECO:0000256" key="17">
    <source>
        <dbReference type="ARBA" id="ARBA00023136"/>
    </source>
</evidence>
<keyword evidence="7" id="KW-0245">EGF-like domain</keyword>
<sequence length="575" mass="65072">MFLFLAILGLSSCTYSCGSESLPQLNSNNVSPVKRRWTRSAWDPPQPIDCVLSTWSPWSNCDPCLKKRFRYVKVDKPSQFNGDPCNFSDKEEEACTPTGSCRPGKRCEGFVCAETGRCIARRLLCNGDDDCGDMSDEKNCKKVYRKCTNEMDQYWGIENLASGLNIFTNEYEGLVLDHRYYAGGCSPNYIGDTRFRKPYNVDSYLAQTKGKYEFELNEFSSYSSYEQNMFSTYSKETSASFGFKIPGVFEIGFNYSDKKFKKVIERTRQFSSTASTFIRARSWLEIAQYKLKSRDLMLNYEFLQRIKSLPLDYSYGEYRELFRDYGTHYITEATLGGIYEYTLILNKKEVDNARYTFSDIQSCLQVGFNIGGNIEGVYVSAGMSAGACRGFLKEVGDNKYDKKVVEDFVALVRGGASEHITALAYKKLPTADLMQEWGDAVQYNPDIIKVKAEPLYELVTASEFASALTLKNNMKRALTEYEIEISSCRCSSCRNNGLAFLKDTRCDCICPVGFRGKACEVTQRRDVSLNGNWGCWSSWTSCSSGKQTRSRLCNNPEPQNGGQQCMGINTETTAC</sequence>
<evidence type="ECO:0000256" key="15">
    <source>
        <dbReference type="ARBA" id="ARBA00022875"/>
    </source>
</evidence>
<evidence type="ECO:0000256" key="13">
    <source>
        <dbReference type="ARBA" id="ARBA00022852"/>
    </source>
</evidence>
<evidence type="ECO:0000256" key="16">
    <source>
        <dbReference type="ARBA" id="ARBA00023058"/>
    </source>
</evidence>
<keyword evidence="15" id="KW-0180">Complement pathway</keyword>
<comment type="caution">
    <text evidence="25">Lacks conserved residue(s) required for the propagation of feature annotation.</text>
</comment>
<evidence type="ECO:0000259" key="27">
    <source>
        <dbReference type="PROSITE" id="PS51412"/>
    </source>
</evidence>
<evidence type="ECO:0000256" key="20">
    <source>
        <dbReference type="ARBA" id="ARBA00023180"/>
    </source>
</evidence>
<dbReference type="InterPro" id="IPR000884">
    <property type="entry name" value="TSP1_rpt"/>
</dbReference>
<dbReference type="PROSITE" id="PS50092">
    <property type="entry name" value="TSP1"/>
    <property type="match status" value="2"/>
</dbReference>
<keyword evidence="6" id="KW-0964">Secreted</keyword>
<dbReference type="InterPro" id="IPR020864">
    <property type="entry name" value="MACPF"/>
</dbReference>
<evidence type="ECO:0000313" key="29">
    <source>
        <dbReference type="Proteomes" id="UP001066276"/>
    </source>
</evidence>
<dbReference type="PROSITE" id="PS01209">
    <property type="entry name" value="LDLRA_1"/>
    <property type="match status" value="1"/>
</dbReference>
<dbReference type="InterPro" id="IPR036383">
    <property type="entry name" value="TSP1_rpt_sf"/>
</dbReference>
<evidence type="ECO:0000256" key="1">
    <source>
        <dbReference type="ARBA" id="ARBA00004276"/>
    </source>
</evidence>
<dbReference type="InterPro" id="IPR002172">
    <property type="entry name" value="LDrepeatLR_classA_rpt"/>
</dbReference>
<comment type="similarity">
    <text evidence="3">Belongs to the complement C6/C7/C8/C9 family.</text>
</comment>
<dbReference type="PANTHER" id="PTHR45742:SF5">
    <property type="entry name" value="COMPLEMENT COMPONENT C8 BETA CHAIN"/>
    <property type="match status" value="1"/>
</dbReference>
<name>A0AAV7T2U4_PLEWA</name>
<evidence type="ECO:0000256" key="9">
    <source>
        <dbReference type="ARBA" id="ARBA00022588"/>
    </source>
</evidence>
<dbReference type="PANTHER" id="PTHR45742">
    <property type="entry name" value="COMPLEMENT COMPONENT C6"/>
    <property type="match status" value="1"/>
</dbReference>
<comment type="caution">
    <text evidence="28">The sequence shown here is derived from an EMBL/GenBank/DDBJ whole genome shotgun (WGS) entry which is preliminary data.</text>
</comment>
<dbReference type="InterPro" id="IPR048831">
    <property type="entry name" value="C8A_B_C6_EGF-like"/>
</dbReference>
<dbReference type="GO" id="GO:0005576">
    <property type="term" value="C:extracellular region"/>
    <property type="evidence" value="ECO:0007669"/>
    <property type="project" value="UniProtKB-SubCell"/>
</dbReference>
<dbReference type="InterPro" id="IPR020863">
    <property type="entry name" value="MACPF_CS"/>
</dbReference>
<feature type="domain" description="MACPF" evidence="27">
    <location>
        <begin position="143"/>
        <end position="489"/>
    </location>
</feature>
<keyword evidence="20" id="KW-0325">Glycoprotein</keyword>
<dbReference type="Pfam" id="PF01823">
    <property type="entry name" value="MACPF"/>
    <property type="match status" value="1"/>
</dbReference>
<accession>A0AAV7T2U4</accession>
<feature type="signal peptide" evidence="26">
    <location>
        <begin position="1"/>
        <end position="19"/>
    </location>
</feature>
<dbReference type="GO" id="GO:0044218">
    <property type="term" value="C:other organism cell membrane"/>
    <property type="evidence" value="ECO:0007669"/>
    <property type="project" value="UniProtKB-KW"/>
</dbReference>
<comment type="subcellular location">
    <subcellularLocation>
        <location evidence="2">Secreted</location>
    </subcellularLocation>
    <subcellularLocation>
        <location evidence="1">Target cell membrane</location>
        <topology evidence="1">Multi-pass membrane protein</topology>
    </subcellularLocation>
</comment>
<keyword evidence="21" id="KW-1053">Target membrane</keyword>
<dbReference type="Gene3D" id="4.10.400.10">
    <property type="entry name" value="Low-density Lipoprotein Receptor"/>
    <property type="match status" value="1"/>
</dbReference>
<dbReference type="Pfam" id="PF00090">
    <property type="entry name" value="TSP_1"/>
    <property type="match status" value="2"/>
</dbReference>
<evidence type="ECO:0000256" key="10">
    <source>
        <dbReference type="ARBA" id="ARBA00022692"/>
    </source>
</evidence>
<evidence type="ECO:0000256" key="21">
    <source>
        <dbReference type="ARBA" id="ARBA00023298"/>
    </source>
</evidence>
<evidence type="ECO:0000256" key="19">
    <source>
        <dbReference type="ARBA" id="ARBA00023162"/>
    </source>
</evidence>
<dbReference type="Proteomes" id="UP001066276">
    <property type="component" value="Chromosome 4_1"/>
</dbReference>
<keyword evidence="29" id="KW-1185">Reference proteome</keyword>
<keyword evidence="16" id="KW-0473">Membrane attack complex</keyword>
<dbReference type="FunFam" id="2.20.100.10:FF:000001">
    <property type="entry name" value="semaphorin-5A isoform X1"/>
    <property type="match status" value="1"/>
</dbReference>
<dbReference type="SMART" id="SM00192">
    <property type="entry name" value="LDLa"/>
    <property type="match status" value="1"/>
</dbReference>
<evidence type="ECO:0000256" key="2">
    <source>
        <dbReference type="ARBA" id="ARBA00004613"/>
    </source>
</evidence>
<feature type="disulfide bond" evidence="25">
    <location>
        <begin position="125"/>
        <end position="140"/>
    </location>
</feature>
<feature type="chain" id="PRO_5043664273" description="Complement component C8 beta chain" evidence="26">
    <location>
        <begin position="20"/>
        <end position="575"/>
    </location>
</feature>
<dbReference type="Gene3D" id="2.20.100.10">
    <property type="entry name" value="Thrombospondin type-1 (TSP1) repeat"/>
    <property type="match status" value="2"/>
</dbReference>
<evidence type="ECO:0000256" key="11">
    <source>
        <dbReference type="ARBA" id="ARBA00022729"/>
    </source>
</evidence>
<dbReference type="InterPro" id="IPR023415">
    <property type="entry name" value="LDLR_class-A_CS"/>
</dbReference>
<dbReference type="FunFam" id="4.10.400.10:FF:000069">
    <property type="entry name" value="complement component C8 beta chain"/>
    <property type="match status" value="1"/>
</dbReference>
<evidence type="ECO:0000256" key="8">
    <source>
        <dbReference type="ARBA" id="ARBA00022537"/>
    </source>
</evidence>
<evidence type="ECO:0000256" key="26">
    <source>
        <dbReference type="SAM" id="SignalP"/>
    </source>
</evidence>
<protein>
    <recommendedName>
        <fullName evidence="4">Complement component C8 beta chain</fullName>
    </recommendedName>
    <alternativeName>
        <fullName evidence="22">Complement component 8 subunit beta</fullName>
    </alternativeName>
</protein>
<evidence type="ECO:0000256" key="22">
    <source>
        <dbReference type="ARBA" id="ARBA00031383"/>
    </source>
</evidence>
<keyword evidence="18 25" id="KW-1015">Disulfide bond</keyword>
<keyword evidence="19" id="KW-0179">Complement alternate pathway</keyword>
<dbReference type="InterPro" id="IPR001862">
    <property type="entry name" value="MAC_perforin"/>
</dbReference>
<keyword evidence="5" id="KW-1134">Transmembrane beta strand</keyword>
<dbReference type="GO" id="GO:0031640">
    <property type="term" value="P:killing of cells of another organism"/>
    <property type="evidence" value="ECO:0007669"/>
    <property type="project" value="UniProtKB-KW"/>
</dbReference>
<dbReference type="PROSITE" id="PS00279">
    <property type="entry name" value="MACPF_1"/>
    <property type="match status" value="1"/>
</dbReference>
<organism evidence="28 29">
    <name type="scientific">Pleurodeles waltl</name>
    <name type="common">Iberian ribbed newt</name>
    <dbReference type="NCBI Taxonomy" id="8319"/>
    <lineage>
        <taxon>Eukaryota</taxon>
        <taxon>Metazoa</taxon>
        <taxon>Chordata</taxon>
        <taxon>Craniata</taxon>
        <taxon>Vertebrata</taxon>
        <taxon>Euteleostomi</taxon>
        <taxon>Amphibia</taxon>
        <taxon>Batrachia</taxon>
        <taxon>Caudata</taxon>
        <taxon>Salamandroidea</taxon>
        <taxon>Salamandridae</taxon>
        <taxon>Pleurodelinae</taxon>
        <taxon>Pleurodeles</taxon>
    </lineage>
</organism>
<proteinExistence type="inferred from homology"/>
<evidence type="ECO:0000256" key="4">
    <source>
        <dbReference type="ARBA" id="ARBA00013949"/>
    </source>
</evidence>
<dbReference type="GO" id="GO:0005579">
    <property type="term" value="C:membrane attack complex"/>
    <property type="evidence" value="ECO:0007669"/>
    <property type="project" value="UniProtKB-KW"/>
</dbReference>
<dbReference type="GO" id="GO:0006957">
    <property type="term" value="P:complement activation, alternative pathway"/>
    <property type="evidence" value="ECO:0007669"/>
    <property type="project" value="UniProtKB-KW"/>
</dbReference>
<dbReference type="AlphaFoldDB" id="A0AAV7T2U4"/>
<keyword evidence="11 26" id="KW-0732">Signal</keyword>
<evidence type="ECO:0000256" key="12">
    <source>
        <dbReference type="ARBA" id="ARBA00022737"/>
    </source>
</evidence>
<comment type="function">
    <text evidence="23">Component of the membrane attack complex (MAC), a multiprotein complex activated by the complement cascade, which inserts into a target cell membrane and forms a pore, leading to target cell membrane rupture and cell lysis. The MAC is initiated by proteolytic cleavage of C5 into complement C5b in response to the classical, alternative, lectin and GZMK complement pathways. The complement pathways consist in a cascade of proteins that leads to phagocytosis and breakdown of pathogens and signaling that strengthens the adaptive immune system. C8B, together with C8A and C8G, inserts into the target membrane, but does not form pores by itself. During MAC assembly, associates with C5b, C6 and C7 to form the C5b8 intermediate complex that inserts into the target membrane and traverses the bilayer increasing membrane rigidity.</text>
</comment>
<evidence type="ECO:0000256" key="18">
    <source>
        <dbReference type="ARBA" id="ARBA00023157"/>
    </source>
</evidence>
<dbReference type="Pfam" id="PF00057">
    <property type="entry name" value="Ldl_recept_a"/>
    <property type="match status" value="1"/>
</dbReference>
<dbReference type="GO" id="GO:0006958">
    <property type="term" value="P:complement activation, classical pathway"/>
    <property type="evidence" value="ECO:0007669"/>
    <property type="project" value="UniProtKB-KW"/>
</dbReference>
<keyword evidence="9" id="KW-0399">Innate immunity</keyword>
<keyword evidence="17" id="KW-0472">Membrane</keyword>
<keyword evidence="13" id="KW-0204">Cytolysis</keyword>
<evidence type="ECO:0000256" key="24">
    <source>
        <dbReference type="ARBA" id="ARBA00093472"/>
    </source>
</evidence>
<keyword evidence="12" id="KW-0677">Repeat</keyword>
<evidence type="ECO:0000256" key="7">
    <source>
        <dbReference type="ARBA" id="ARBA00022536"/>
    </source>
</evidence>
<dbReference type="InterPro" id="IPR036055">
    <property type="entry name" value="LDL_receptor-like_sf"/>
</dbReference>
<gene>
    <name evidence="28" type="ORF">NDU88_002288</name>
</gene>
<dbReference type="PRINTS" id="PR01705">
    <property type="entry name" value="TSP1REPEAT"/>
</dbReference>
<evidence type="ECO:0000256" key="14">
    <source>
        <dbReference type="ARBA" id="ARBA00022859"/>
    </source>
</evidence>
<keyword evidence="10" id="KW-0812">Transmembrane</keyword>
<evidence type="ECO:0000256" key="25">
    <source>
        <dbReference type="PROSITE-ProRule" id="PRU00124"/>
    </source>
</evidence>
<comment type="subunit">
    <text evidence="24">Heterotrimer of 3 chains: alpha (C8A), beta (C8B) and gamma (C8G); the alpha and gamma chains are disulfide bonded. Component of the membrane attack complex (MAC), composed of complement C5b, C6, C7, C8A, C8B, C8G and multiple copies of the pore-forming subunit C9.</text>
</comment>
<evidence type="ECO:0000256" key="3">
    <source>
        <dbReference type="ARBA" id="ARBA00009214"/>
    </source>
</evidence>
<dbReference type="SMART" id="SM00457">
    <property type="entry name" value="MACPF"/>
    <property type="match status" value="1"/>
</dbReference>
<keyword evidence="8" id="KW-1052">Target cell membrane</keyword>
<dbReference type="EMBL" id="JANPWB010000007">
    <property type="protein sequence ID" value="KAJ1170411.1"/>
    <property type="molecule type" value="Genomic_DNA"/>
</dbReference>
<dbReference type="SUPFAM" id="SSF82895">
    <property type="entry name" value="TSP-1 type 1 repeat"/>
    <property type="match status" value="2"/>
</dbReference>
<evidence type="ECO:0000313" key="28">
    <source>
        <dbReference type="EMBL" id="KAJ1170411.1"/>
    </source>
</evidence>
<dbReference type="Gene3D" id="2.10.25.10">
    <property type="entry name" value="Laminin"/>
    <property type="match status" value="1"/>
</dbReference>
<evidence type="ECO:0000256" key="5">
    <source>
        <dbReference type="ARBA" id="ARBA00022452"/>
    </source>
</evidence>
<dbReference type="PRINTS" id="PR00764">
    <property type="entry name" value="COMPLEMENTC9"/>
</dbReference>
<dbReference type="PROSITE" id="PS50068">
    <property type="entry name" value="LDLRA_2"/>
    <property type="match status" value="1"/>
</dbReference>
<dbReference type="SUPFAM" id="SSF57424">
    <property type="entry name" value="LDL receptor-like module"/>
    <property type="match status" value="1"/>
</dbReference>
<evidence type="ECO:0000256" key="23">
    <source>
        <dbReference type="ARBA" id="ARBA00093292"/>
    </source>
</evidence>
<dbReference type="PROSITE" id="PS51412">
    <property type="entry name" value="MACPF_2"/>
    <property type="match status" value="1"/>
</dbReference>